<dbReference type="Pfam" id="PF01986">
    <property type="entry name" value="DUF123"/>
    <property type="match status" value="1"/>
</dbReference>
<sequence length="147" mass="17357">MYGTIYNLLLENKTENKINVGSLETIHFKKGYFVYTGSAFGINSYHRIHRHLINFNYDNICRGPKNYKRWWHIDYLNDYMTIIGFLLRKTDKKMECMIANLLSDEFDGIEGFGCSDCNCYTHLHYSPSKKKILMALIDAHRYIDSSF</sequence>
<name>A0A520KU72_METT2</name>
<comment type="caution">
    <text evidence="1">The sequence shown here is derived from an EMBL/GenBank/DDBJ whole genome shotgun (WGS) entry which is preliminary data.</text>
</comment>
<dbReference type="PANTHER" id="PTHR37460:SF1">
    <property type="entry name" value="ENDONUCLEASE III"/>
    <property type="match status" value="1"/>
</dbReference>
<reference evidence="1 2" key="1">
    <citation type="journal article" date="2019" name="Nat. Microbiol.">
        <title>Wide diversity of methane and short-chain alkane metabolisms in uncultured archaea.</title>
        <authorList>
            <person name="Borrel G."/>
            <person name="Adam P.S."/>
            <person name="McKay L.J."/>
            <person name="Chen L.X."/>
            <person name="Sierra-Garcia I.N."/>
            <person name="Sieber C.M."/>
            <person name="Letourneur Q."/>
            <person name="Ghozlane A."/>
            <person name="Andersen G.L."/>
            <person name="Li W.J."/>
            <person name="Hallam S.J."/>
            <person name="Muyzer G."/>
            <person name="de Oliveira V.M."/>
            <person name="Inskeep W.P."/>
            <person name="Banfield J.F."/>
            <person name="Gribaldo S."/>
        </authorList>
    </citation>
    <scope>NUCLEOTIDE SEQUENCE [LARGE SCALE GENOMIC DNA]</scope>
    <source>
        <strain evidence="1">NM1a</strain>
    </source>
</reference>
<dbReference type="PANTHER" id="PTHR37460">
    <property type="entry name" value="ENDONUCLEASE III"/>
    <property type="match status" value="1"/>
</dbReference>
<evidence type="ECO:0000313" key="2">
    <source>
        <dbReference type="Proteomes" id="UP000317158"/>
    </source>
</evidence>
<protein>
    <submittedName>
        <fullName evidence="1">GIY-YIG nuclease family protein</fullName>
    </submittedName>
</protein>
<dbReference type="EMBL" id="RXIF01000004">
    <property type="protein sequence ID" value="RZN65095.1"/>
    <property type="molecule type" value="Genomic_DNA"/>
</dbReference>
<dbReference type="CDD" id="cd10441">
    <property type="entry name" value="GIY-YIG_COG1833"/>
    <property type="match status" value="1"/>
</dbReference>
<dbReference type="AlphaFoldDB" id="A0A520KU72"/>
<evidence type="ECO:0000313" key="1">
    <source>
        <dbReference type="EMBL" id="RZN65095.1"/>
    </source>
</evidence>
<dbReference type="Proteomes" id="UP000317158">
    <property type="component" value="Unassembled WGS sequence"/>
</dbReference>
<organism evidence="1 2">
    <name type="scientific">Methanoliparum thermophilum</name>
    <dbReference type="NCBI Taxonomy" id="2491083"/>
    <lineage>
        <taxon>Archaea</taxon>
        <taxon>Methanobacteriati</taxon>
        <taxon>Methanobacteriota</taxon>
        <taxon>Candidatus Methanoliparia</taxon>
        <taxon>Candidatus Methanoliparales</taxon>
        <taxon>Candidatus Methanoliparaceae</taxon>
        <taxon>Candidatus Methanoliparum</taxon>
    </lineage>
</organism>
<dbReference type="InterPro" id="IPR002837">
    <property type="entry name" value="DUF123"/>
</dbReference>
<accession>A0A520KU72</accession>
<proteinExistence type="predicted"/>
<gene>
    <name evidence="1" type="ORF">EF806_03365</name>
</gene>